<name>A0A7R8CJF1_LEPSM</name>
<proteinExistence type="inferred from homology"/>
<dbReference type="AlphaFoldDB" id="A0A7R8CJF1"/>
<dbReference type="InterPro" id="IPR000488">
    <property type="entry name" value="Death_dom"/>
</dbReference>
<dbReference type="PROSITE" id="PS00108">
    <property type="entry name" value="PROTEIN_KINASE_ST"/>
    <property type="match status" value="1"/>
</dbReference>
<keyword evidence="4 12" id="KW-0808">Transferase</keyword>
<evidence type="ECO:0000256" key="10">
    <source>
        <dbReference type="PROSITE-ProRule" id="PRU10141"/>
    </source>
</evidence>
<dbReference type="GO" id="GO:0005886">
    <property type="term" value="C:plasma membrane"/>
    <property type="evidence" value="ECO:0007669"/>
    <property type="project" value="TreeGrafter"/>
</dbReference>
<evidence type="ECO:0000256" key="1">
    <source>
        <dbReference type="ARBA" id="ARBA00008718"/>
    </source>
</evidence>
<reference evidence="12" key="1">
    <citation type="submission" date="2021-02" db="EMBL/GenBank/DDBJ databases">
        <authorList>
            <person name="Bekaert M."/>
        </authorList>
    </citation>
    <scope>NUCLEOTIDE SEQUENCE</scope>
    <source>
        <strain evidence="12">IoA-00</strain>
    </source>
</reference>
<dbReference type="InterPro" id="IPR000719">
    <property type="entry name" value="Prot_kinase_dom"/>
</dbReference>
<evidence type="ECO:0000256" key="8">
    <source>
        <dbReference type="ARBA" id="ARBA00047899"/>
    </source>
</evidence>
<dbReference type="PANTHER" id="PTHR27001:SF931">
    <property type="entry name" value="OS11G0664100 PROTEIN"/>
    <property type="match status" value="1"/>
</dbReference>
<protein>
    <recommendedName>
        <fullName evidence="2">non-specific serine/threonine protein kinase</fullName>
        <ecNumber evidence="2">2.7.11.1</ecNumber>
    </recommendedName>
</protein>
<evidence type="ECO:0000256" key="4">
    <source>
        <dbReference type="ARBA" id="ARBA00022679"/>
    </source>
</evidence>
<accession>A0A7R8CJF1</accession>
<evidence type="ECO:0000256" key="2">
    <source>
        <dbReference type="ARBA" id="ARBA00012513"/>
    </source>
</evidence>
<evidence type="ECO:0000259" key="11">
    <source>
        <dbReference type="PROSITE" id="PS50011"/>
    </source>
</evidence>
<dbReference type="SUPFAM" id="SSF56112">
    <property type="entry name" value="Protein kinase-like (PK-like)"/>
    <property type="match status" value="1"/>
</dbReference>
<dbReference type="GO" id="GO:0005524">
    <property type="term" value="F:ATP binding"/>
    <property type="evidence" value="ECO:0007669"/>
    <property type="project" value="UniProtKB-UniRule"/>
</dbReference>
<dbReference type="FunFam" id="1.10.510.10:FF:000754">
    <property type="entry name" value="Interleukin-1 receptor-associated kinase"/>
    <property type="match status" value="1"/>
</dbReference>
<evidence type="ECO:0000256" key="9">
    <source>
        <dbReference type="ARBA" id="ARBA00048679"/>
    </source>
</evidence>
<dbReference type="EMBL" id="HG994593">
    <property type="protein sequence ID" value="CAF2841488.1"/>
    <property type="molecule type" value="Genomic_DNA"/>
</dbReference>
<dbReference type="PROSITE" id="PS50011">
    <property type="entry name" value="PROTEIN_KINASE_DOM"/>
    <property type="match status" value="1"/>
</dbReference>
<keyword evidence="13" id="KW-1185">Reference proteome</keyword>
<dbReference type="Gene3D" id="1.10.533.10">
    <property type="entry name" value="Death Domain, Fas"/>
    <property type="match status" value="1"/>
</dbReference>
<evidence type="ECO:0000256" key="3">
    <source>
        <dbReference type="ARBA" id="ARBA00022527"/>
    </source>
</evidence>
<sequence>MAMDYFVYDLPFKERTELVNILNTEDAWYELGGHCLGYDITHLSNFRTRSTSKRGETPADLLLIHWGQKNRTVGELFIHLSELQLYQAMSVLKDYVPKNLHKFFEKPCQIISSAPLIPTKTLIPPPIPYNIPQSKYVENNLNHTESKSCYKAYRHAQSIAISKPQLNMQSCSSWVPSKNVKMANPTTNKKELFICLVWLNEVSFEELKSACNNFDMECNLLGRGGFGEVYRGIWNGQEVAVKRIREDKRKVLGSEEFEKCISQMIMELRTLIYDETFKTDPCLVYQLMANGSLADRLRRKNNTDVLTWEQRISIATGTARGLVYLHANQITHVDIKSPNILLDEYLEPKIGDFGLVRWLDQSAENSYRIVSSVQGTAPYLPDDYIRSKQLSPAVDTFCFGIVLFELITAKSPSWQDPESKYRMRDIMLKQNCNLKKWIDPKLAHCGWSQSLFIIGQLCAVSNRRQRPEMKQVFEALKKLSEFNSPPNYGINNESDASQSKRHGNMTEFTNHMSECLSGVETDMDSKILQTNKNINNLSSANIPLILQGQSTSHVSSLEPTTSNNFVSSSHLSSSFREETTNSLSKTNHANSNIHNDIQSGQFNIPHFSNIINSDIPNLSNLRIDNEELDSQVESNLIPDLSILAIDNGIPSLEEFKSNSLNATGCSQKPSILNKLKQMDNIDDNLCSSKLSNIQISIEACQNIEDIL</sequence>
<dbReference type="Pfam" id="PF00531">
    <property type="entry name" value="Death"/>
    <property type="match status" value="1"/>
</dbReference>
<organism evidence="12 13">
    <name type="scientific">Lepeophtheirus salmonis</name>
    <name type="common">Salmon louse</name>
    <name type="synonym">Caligus salmonis</name>
    <dbReference type="NCBI Taxonomy" id="72036"/>
    <lineage>
        <taxon>Eukaryota</taxon>
        <taxon>Metazoa</taxon>
        <taxon>Ecdysozoa</taxon>
        <taxon>Arthropoda</taxon>
        <taxon>Crustacea</taxon>
        <taxon>Multicrustacea</taxon>
        <taxon>Hexanauplia</taxon>
        <taxon>Copepoda</taxon>
        <taxon>Siphonostomatoida</taxon>
        <taxon>Caligidae</taxon>
        <taxon>Lepeophtheirus</taxon>
    </lineage>
</organism>
<dbReference type="Gene3D" id="1.10.510.10">
    <property type="entry name" value="Transferase(Phosphotransferase) domain 1"/>
    <property type="match status" value="1"/>
</dbReference>
<dbReference type="Proteomes" id="UP000675881">
    <property type="component" value="Chromosome 14"/>
</dbReference>
<gene>
    <name evidence="12" type="ORF">LSAA_5229</name>
</gene>
<dbReference type="InterPro" id="IPR011009">
    <property type="entry name" value="Kinase-like_dom_sf"/>
</dbReference>
<dbReference type="SMART" id="SM00220">
    <property type="entry name" value="S_TKc"/>
    <property type="match status" value="1"/>
</dbReference>
<dbReference type="Gene3D" id="3.30.200.20">
    <property type="entry name" value="Phosphorylase Kinase, domain 1"/>
    <property type="match status" value="1"/>
</dbReference>
<keyword evidence="5 10" id="KW-0547">Nucleotide-binding</keyword>
<evidence type="ECO:0000256" key="5">
    <source>
        <dbReference type="ARBA" id="ARBA00022741"/>
    </source>
</evidence>
<keyword evidence="6" id="KW-0418">Kinase</keyword>
<comment type="catalytic activity">
    <reaction evidence="8">
        <text>L-threonyl-[protein] + ATP = O-phospho-L-threonyl-[protein] + ADP + H(+)</text>
        <dbReference type="Rhea" id="RHEA:46608"/>
        <dbReference type="Rhea" id="RHEA-COMP:11060"/>
        <dbReference type="Rhea" id="RHEA-COMP:11605"/>
        <dbReference type="ChEBI" id="CHEBI:15378"/>
        <dbReference type="ChEBI" id="CHEBI:30013"/>
        <dbReference type="ChEBI" id="CHEBI:30616"/>
        <dbReference type="ChEBI" id="CHEBI:61977"/>
        <dbReference type="ChEBI" id="CHEBI:456216"/>
        <dbReference type="EC" id="2.7.11.1"/>
    </reaction>
</comment>
<evidence type="ECO:0000256" key="7">
    <source>
        <dbReference type="ARBA" id="ARBA00022840"/>
    </source>
</evidence>
<dbReference type="Pfam" id="PF00069">
    <property type="entry name" value="Pkinase"/>
    <property type="match status" value="1"/>
</dbReference>
<feature type="binding site" evidence="10">
    <location>
        <position position="242"/>
    </location>
    <ligand>
        <name>ATP</name>
        <dbReference type="ChEBI" id="CHEBI:30616"/>
    </ligand>
</feature>
<comment type="similarity">
    <text evidence="1">Belongs to the protein kinase superfamily. TKL Ser/Thr protein kinase family. Pelle subfamily.</text>
</comment>
<dbReference type="PROSITE" id="PS00107">
    <property type="entry name" value="PROTEIN_KINASE_ATP"/>
    <property type="match status" value="1"/>
</dbReference>
<evidence type="ECO:0000313" key="12">
    <source>
        <dbReference type="EMBL" id="CAF2841488.1"/>
    </source>
</evidence>
<dbReference type="InterPro" id="IPR017441">
    <property type="entry name" value="Protein_kinase_ATP_BS"/>
</dbReference>
<feature type="domain" description="Protein kinase" evidence="11">
    <location>
        <begin position="215"/>
        <end position="483"/>
    </location>
</feature>
<comment type="catalytic activity">
    <reaction evidence="9">
        <text>L-seryl-[protein] + ATP = O-phospho-L-seryl-[protein] + ADP + H(+)</text>
        <dbReference type="Rhea" id="RHEA:17989"/>
        <dbReference type="Rhea" id="RHEA-COMP:9863"/>
        <dbReference type="Rhea" id="RHEA-COMP:11604"/>
        <dbReference type="ChEBI" id="CHEBI:15378"/>
        <dbReference type="ChEBI" id="CHEBI:29999"/>
        <dbReference type="ChEBI" id="CHEBI:30616"/>
        <dbReference type="ChEBI" id="CHEBI:83421"/>
        <dbReference type="ChEBI" id="CHEBI:456216"/>
        <dbReference type="EC" id="2.7.11.1"/>
    </reaction>
</comment>
<dbReference type="OrthoDB" id="6381377at2759"/>
<keyword evidence="7 10" id="KW-0067">ATP-binding</keyword>
<evidence type="ECO:0000313" key="13">
    <source>
        <dbReference type="Proteomes" id="UP000675881"/>
    </source>
</evidence>
<dbReference type="InterPro" id="IPR008271">
    <property type="entry name" value="Ser/Thr_kinase_AS"/>
</dbReference>
<dbReference type="GO" id="GO:0004674">
    <property type="term" value="F:protein serine/threonine kinase activity"/>
    <property type="evidence" value="ECO:0007669"/>
    <property type="project" value="UniProtKB-KW"/>
</dbReference>
<keyword evidence="3" id="KW-0723">Serine/threonine-protein kinase</keyword>
<dbReference type="InterPro" id="IPR011029">
    <property type="entry name" value="DEATH-like_dom_sf"/>
</dbReference>
<evidence type="ECO:0000256" key="6">
    <source>
        <dbReference type="ARBA" id="ARBA00022777"/>
    </source>
</evidence>
<dbReference type="EC" id="2.7.11.1" evidence="2"/>
<dbReference type="GO" id="GO:0007165">
    <property type="term" value="P:signal transduction"/>
    <property type="evidence" value="ECO:0007669"/>
    <property type="project" value="InterPro"/>
</dbReference>
<dbReference type="PANTHER" id="PTHR27001">
    <property type="entry name" value="OS01G0253100 PROTEIN"/>
    <property type="match status" value="1"/>
</dbReference>
<dbReference type="SUPFAM" id="SSF47986">
    <property type="entry name" value="DEATH domain"/>
    <property type="match status" value="1"/>
</dbReference>
<dbReference type="GO" id="GO:0045087">
    <property type="term" value="P:innate immune response"/>
    <property type="evidence" value="ECO:0007669"/>
    <property type="project" value="UniProtKB-ARBA"/>
</dbReference>